<reference evidence="9 10" key="1">
    <citation type="submission" date="2010-08" db="EMBL/GenBank/DDBJ databases">
        <authorList>
            <person name="Weinstock G."/>
            <person name="Sodergren E."/>
            <person name="Clifton S."/>
            <person name="Fulton L."/>
            <person name="Fulton B."/>
            <person name="Courtney L."/>
            <person name="Fronick C."/>
            <person name="Harrison M."/>
            <person name="Strong C."/>
            <person name="Farmer C."/>
            <person name="Delahaunty K."/>
            <person name="Markovic C."/>
            <person name="Hall O."/>
            <person name="Minx P."/>
            <person name="Tomlinson C."/>
            <person name="Mitreva M."/>
            <person name="Hou S."/>
            <person name="Chen J."/>
            <person name="Wollam A."/>
            <person name="Pepin K.H."/>
            <person name="Johnson M."/>
            <person name="Bhonagiri V."/>
            <person name="Zhang X."/>
            <person name="Suruliraj S."/>
            <person name="Warren W."/>
            <person name="Chinwalla A."/>
            <person name="Mardis E.R."/>
            <person name="Wilson R.K."/>
        </authorList>
    </citation>
    <scope>NUCLEOTIDE SEQUENCE [LARGE SCALE GENOMIC DNA]</scope>
    <source>
        <strain evidence="9 10">F0359</strain>
    </source>
</reference>
<keyword evidence="3" id="KW-1003">Cell membrane</keyword>
<dbReference type="PANTHER" id="PTHR35334:SF4">
    <property type="entry name" value="SERINE TRANSPORTER-RELATED"/>
    <property type="match status" value="1"/>
</dbReference>
<feature type="transmembrane region" description="Helical" evidence="8">
    <location>
        <begin position="101"/>
        <end position="125"/>
    </location>
</feature>
<dbReference type="EMBL" id="AECS01000010">
    <property type="protein sequence ID" value="EFQ04827.1"/>
    <property type="molecule type" value="Genomic_DNA"/>
</dbReference>
<keyword evidence="2" id="KW-0813">Transport</keyword>
<protein>
    <submittedName>
        <fullName evidence="9">Serine transporter</fullName>
    </submittedName>
</protein>
<feature type="transmembrane region" description="Helical" evidence="8">
    <location>
        <begin position="54"/>
        <end position="72"/>
    </location>
</feature>
<comment type="caution">
    <text evidence="9">The sequence shown here is derived from an EMBL/GenBank/DDBJ whole genome shotgun (WGS) entry which is preliminary data.</text>
</comment>
<sequence length="430" mass="46998">MSTADLAKQAGMSEAQWKEAIKFDSTDRGWIIMSIGMAIGAGIVFLPVQVGLVGVWVFLLSALIAYPSIYLLQRLFINTLADSPDCNDYPSIIGGYLGKNWGFFLGILYFMMSLICVFMYSTALTNDSASFLQSFGVTKGLLSDNPLYGLAVICFMVVVASRGEQLLFKVSTLMVLTKLCVVACLGLLMVQSWDLANLGAFPDWSYILKQTIIMLPYTLTSIIFIPCLSPMVISYRSHHTSIHVARYKAMRAMKIAFFVLFITVFSYAMSFNLAMGHEQAVEAYTNNISALAMVARGADADAVKIFSLILNIFAVVTAYFSVFLGFKEACTGIALNILSRLLPAEKINKELVSKGILVFAVSVSWGAIVLNAPILKLLSFLGPILGCIGCLIPAYLVYKVGSLRKYKGMVLNLIVFSGVLLVVSPFIAMI</sequence>
<feature type="transmembrane region" description="Helical" evidence="8">
    <location>
        <begin position="255"/>
        <end position="275"/>
    </location>
</feature>
<dbReference type="InterPro" id="IPR018227">
    <property type="entry name" value="Amino_acid_transport_2"/>
</dbReference>
<evidence type="ECO:0000313" key="9">
    <source>
        <dbReference type="EMBL" id="EFQ04827.1"/>
    </source>
</evidence>
<evidence type="ECO:0000256" key="7">
    <source>
        <dbReference type="ARBA" id="ARBA00023136"/>
    </source>
</evidence>
<keyword evidence="5 8" id="KW-0812">Transmembrane</keyword>
<dbReference type="eggNOG" id="COG0814">
    <property type="taxonomic scope" value="Bacteria"/>
</dbReference>
<comment type="subcellular location">
    <subcellularLocation>
        <location evidence="1">Cell inner membrane</location>
        <topology evidence="1">Multi-pass membrane protein</topology>
    </subcellularLocation>
</comment>
<dbReference type="PANTHER" id="PTHR35334">
    <property type="entry name" value="SERINE TRANSPORTER"/>
    <property type="match status" value="1"/>
</dbReference>
<evidence type="ECO:0000256" key="3">
    <source>
        <dbReference type="ARBA" id="ARBA00022475"/>
    </source>
</evidence>
<feature type="transmembrane region" description="Helical" evidence="8">
    <location>
        <begin position="305"/>
        <end position="326"/>
    </location>
</feature>
<dbReference type="Proteomes" id="UP000003195">
    <property type="component" value="Unassembled WGS sequence"/>
</dbReference>
<gene>
    <name evidence="9" type="primary">stp</name>
    <name evidence="9" type="ORF">HMPREF9429_00324</name>
</gene>
<keyword evidence="6 8" id="KW-1133">Transmembrane helix</keyword>
<keyword evidence="4" id="KW-0997">Cell inner membrane</keyword>
<feature type="transmembrane region" description="Helical" evidence="8">
    <location>
        <begin position="410"/>
        <end position="428"/>
    </location>
</feature>
<feature type="transmembrane region" description="Helical" evidence="8">
    <location>
        <begin position="213"/>
        <end position="235"/>
    </location>
</feature>
<proteinExistence type="predicted"/>
<evidence type="ECO:0000256" key="8">
    <source>
        <dbReference type="SAM" id="Phobius"/>
    </source>
</evidence>
<feature type="transmembrane region" description="Helical" evidence="8">
    <location>
        <begin position="145"/>
        <end position="161"/>
    </location>
</feature>
<dbReference type="HOGENOM" id="CLU_052043_3_0_9"/>
<dbReference type="STRING" id="706434.HMPREF9429_00324"/>
<evidence type="ECO:0000256" key="1">
    <source>
        <dbReference type="ARBA" id="ARBA00004429"/>
    </source>
</evidence>
<feature type="transmembrane region" description="Helical" evidence="8">
    <location>
        <begin position="30"/>
        <end position="48"/>
    </location>
</feature>
<name>E2ZA65_9FIRM</name>
<dbReference type="RefSeq" id="WP_006941136.1">
    <property type="nucleotide sequence ID" value="NZ_GL538184.1"/>
</dbReference>
<evidence type="ECO:0000256" key="2">
    <source>
        <dbReference type="ARBA" id="ARBA00022448"/>
    </source>
</evidence>
<feature type="transmembrane region" description="Helical" evidence="8">
    <location>
        <begin position="356"/>
        <end position="374"/>
    </location>
</feature>
<evidence type="ECO:0000313" key="10">
    <source>
        <dbReference type="Proteomes" id="UP000003195"/>
    </source>
</evidence>
<accession>E2ZA65</accession>
<dbReference type="GO" id="GO:0003333">
    <property type="term" value="P:amino acid transmembrane transport"/>
    <property type="evidence" value="ECO:0007669"/>
    <property type="project" value="InterPro"/>
</dbReference>
<evidence type="ECO:0000256" key="6">
    <source>
        <dbReference type="ARBA" id="ARBA00022989"/>
    </source>
</evidence>
<dbReference type="GO" id="GO:0005886">
    <property type="term" value="C:plasma membrane"/>
    <property type="evidence" value="ECO:0007669"/>
    <property type="project" value="UniProtKB-SubCell"/>
</dbReference>
<evidence type="ECO:0000256" key="4">
    <source>
        <dbReference type="ARBA" id="ARBA00022519"/>
    </source>
</evidence>
<keyword evidence="10" id="KW-1185">Reference proteome</keyword>
<organism evidence="9 10">
    <name type="scientific">Megasphaera micronuciformis F0359</name>
    <dbReference type="NCBI Taxonomy" id="706434"/>
    <lineage>
        <taxon>Bacteria</taxon>
        <taxon>Bacillati</taxon>
        <taxon>Bacillota</taxon>
        <taxon>Negativicutes</taxon>
        <taxon>Veillonellales</taxon>
        <taxon>Veillonellaceae</taxon>
        <taxon>Megasphaera</taxon>
    </lineage>
</organism>
<dbReference type="AlphaFoldDB" id="E2ZA65"/>
<feature type="transmembrane region" description="Helical" evidence="8">
    <location>
        <begin position="173"/>
        <end position="193"/>
    </location>
</feature>
<keyword evidence="7 8" id="KW-0472">Membrane</keyword>
<evidence type="ECO:0000256" key="5">
    <source>
        <dbReference type="ARBA" id="ARBA00022692"/>
    </source>
</evidence>
<feature type="transmembrane region" description="Helical" evidence="8">
    <location>
        <begin position="380"/>
        <end position="398"/>
    </location>
</feature>